<keyword evidence="1" id="KW-0472">Membrane</keyword>
<keyword evidence="1" id="KW-0812">Transmembrane</keyword>
<dbReference type="OrthoDB" id="5493674at2"/>
<dbReference type="EMBL" id="CP012109">
    <property type="protein sequence ID" value="AKQ69287.1"/>
    <property type="molecule type" value="Genomic_DNA"/>
</dbReference>
<keyword evidence="1" id="KW-1133">Transmembrane helix</keyword>
<dbReference type="STRING" id="1297742.A176_006199"/>
<proteinExistence type="predicted"/>
<evidence type="ECO:0000313" key="2">
    <source>
        <dbReference type="EMBL" id="AKQ69287.1"/>
    </source>
</evidence>
<feature type="transmembrane region" description="Helical" evidence="1">
    <location>
        <begin position="103"/>
        <end position="121"/>
    </location>
</feature>
<organism evidence="2 3">
    <name type="scientific">Pseudomyxococcus hansupus</name>
    <dbReference type="NCBI Taxonomy" id="1297742"/>
    <lineage>
        <taxon>Bacteria</taxon>
        <taxon>Pseudomonadati</taxon>
        <taxon>Myxococcota</taxon>
        <taxon>Myxococcia</taxon>
        <taxon>Myxococcales</taxon>
        <taxon>Cystobacterineae</taxon>
        <taxon>Myxococcaceae</taxon>
        <taxon>Pseudomyxococcus</taxon>
    </lineage>
</organism>
<dbReference type="eggNOG" id="COG4961">
    <property type="taxonomic scope" value="Bacteria"/>
</dbReference>
<evidence type="ECO:0000256" key="1">
    <source>
        <dbReference type="SAM" id="Phobius"/>
    </source>
</evidence>
<gene>
    <name evidence="2" type="ORF">A176_006199</name>
</gene>
<name>A0A0H4XLY6_9BACT</name>
<dbReference type="RefSeq" id="WP_002638759.1">
    <property type="nucleotide sequence ID" value="NZ_CP012109.1"/>
</dbReference>
<dbReference type="AlphaFoldDB" id="A0A0H4XLY6"/>
<protein>
    <submittedName>
        <fullName evidence="2">Uncharacterized protein</fullName>
    </submittedName>
</protein>
<sequence length="546" mass="61097">MFRLLRRMRRDERGQAMVIGAVAMLVLAVSVMASVSIGHGVYEKIKLQDAADAQAYSIAVKEARAYNFLAYTNRAMVVHYSAMLTVMSYVSHAVYLDQTIRNVASVLKVIPVIGGIFAAVEQALKLWKSAVEVVARALIPILTGLNIALWLAQEAMLFGTLMDLVTSDGNLVVQGTDPKAQVGLAMTYGSGGSNPGLSVLNAVTSTNYSNLKNFLHPIDDGPRSSGSVSISDPTGMGTRSRLLRDNKLSEPDMAKYRLLMGNIANAMRREWTAVGDGPILIGRQWNLNLCLAAFQVRIEKTADSQIKSFDENFENNRKDQLYAADDIRIRLRPLCYFGRWRNVFQFRFRAAADAQGGFHQEFGRRKTDDHHNWEGITPFVTSDPSFVRPWQYHFGYPCNVTVLSKDMGAESGETEAPFQMKNLRDNAFMTNESAWWKSEKATENEVVGGGFLDMTWKYVGGYKMKSGALDGDAAHFRETTGGMMAIAVGRAVYHRPGVWKEQPNFFNPLWTARLAPVKTHWEDSAMRVMIREWDLSAGWFRNAFNY</sequence>
<accession>A0A0H4XLY6</accession>
<keyword evidence="3" id="KW-1185">Reference proteome</keyword>
<feature type="transmembrane region" description="Helical" evidence="1">
    <location>
        <begin position="133"/>
        <end position="152"/>
    </location>
</feature>
<reference evidence="2 3" key="1">
    <citation type="journal article" date="2016" name="PLoS ONE">
        <title>Complete Genome Sequence and Comparative Genomics of a Novel Myxobacterium Myxococcus hansupus.</title>
        <authorList>
            <person name="Sharma G."/>
            <person name="Narwani T."/>
            <person name="Subramanian S."/>
        </authorList>
    </citation>
    <scope>NUCLEOTIDE SEQUENCE [LARGE SCALE GENOMIC DNA]</scope>
    <source>
        <strain evidence="3">mixupus</strain>
    </source>
</reference>
<dbReference type="PATRIC" id="fig|1297742.4.peg.6291"/>
<evidence type="ECO:0000313" key="3">
    <source>
        <dbReference type="Proteomes" id="UP000009026"/>
    </source>
</evidence>
<dbReference type="KEGG" id="mym:A176_006199"/>
<dbReference type="Proteomes" id="UP000009026">
    <property type="component" value="Chromosome"/>
</dbReference>